<protein>
    <submittedName>
        <fullName evidence="2">Uncharacterized protein</fullName>
    </submittedName>
</protein>
<reference evidence="2 3" key="1">
    <citation type="journal article" date="2018" name="Science">
        <title>The opium poppy genome and morphinan production.</title>
        <authorList>
            <person name="Guo L."/>
            <person name="Winzer T."/>
            <person name="Yang X."/>
            <person name="Li Y."/>
            <person name="Ning Z."/>
            <person name="He Z."/>
            <person name="Teodor R."/>
            <person name="Lu Y."/>
            <person name="Bowser T.A."/>
            <person name="Graham I.A."/>
            <person name="Ye K."/>
        </authorList>
    </citation>
    <scope>NUCLEOTIDE SEQUENCE [LARGE SCALE GENOMIC DNA]</scope>
    <source>
        <strain evidence="3">cv. HN1</strain>
        <tissue evidence="2">Leaves</tissue>
    </source>
</reference>
<dbReference type="EMBL" id="CM010719">
    <property type="protein sequence ID" value="RZC60730.1"/>
    <property type="molecule type" value="Genomic_DNA"/>
</dbReference>
<feature type="compositionally biased region" description="Basic and acidic residues" evidence="1">
    <location>
        <begin position="19"/>
        <end position="43"/>
    </location>
</feature>
<gene>
    <name evidence="2" type="ORF">C5167_022493</name>
</gene>
<dbReference type="Proteomes" id="UP000316621">
    <property type="component" value="Chromosome 5"/>
</dbReference>
<dbReference type="Gramene" id="RZC60730">
    <property type="protein sequence ID" value="RZC60730"/>
    <property type="gene ID" value="C5167_022493"/>
</dbReference>
<dbReference type="AlphaFoldDB" id="A0A4Y7JL20"/>
<feature type="compositionally biased region" description="Basic residues" evidence="1">
    <location>
        <begin position="7"/>
        <end position="18"/>
    </location>
</feature>
<evidence type="ECO:0000256" key="1">
    <source>
        <dbReference type="SAM" id="MobiDB-lite"/>
    </source>
</evidence>
<accession>A0A4Y7JL20</accession>
<organism evidence="2 3">
    <name type="scientific">Papaver somniferum</name>
    <name type="common">Opium poppy</name>
    <dbReference type="NCBI Taxonomy" id="3469"/>
    <lineage>
        <taxon>Eukaryota</taxon>
        <taxon>Viridiplantae</taxon>
        <taxon>Streptophyta</taxon>
        <taxon>Embryophyta</taxon>
        <taxon>Tracheophyta</taxon>
        <taxon>Spermatophyta</taxon>
        <taxon>Magnoliopsida</taxon>
        <taxon>Ranunculales</taxon>
        <taxon>Papaveraceae</taxon>
        <taxon>Papaveroideae</taxon>
        <taxon>Papaver</taxon>
    </lineage>
</organism>
<sequence>MYFLPLKKQRKKSFKPLRAKRDETRRTKSEFSSDQQFREEKRRYDQARFARRLKMEDKRRLLGVQSSEEDSSEENSRTPTKLENIIESGSSFMRWQEKEKIIIRLTGVTVLSKVGGQGGEPIVGTLEAHVHGFVYTAPI</sequence>
<feature type="region of interest" description="Disordered" evidence="1">
    <location>
        <begin position="60"/>
        <end position="83"/>
    </location>
</feature>
<feature type="region of interest" description="Disordered" evidence="1">
    <location>
        <begin position="1"/>
        <end position="43"/>
    </location>
</feature>
<name>A0A4Y7JL20_PAPSO</name>
<evidence type="ECO:0000313" key="3">
    <source>
        <dbReference type="Proteomes" id="UP000316621"/>
    </source>
</evidence>
<proteinExistence type="predicted"/>
<evidence type="ECO:0000313" key="2">
    <source>
        <dbReference type="EMBL" id="RZC60730.1"/>
    </source>
</evidence>
<keyword evidence="3" id="KW-1185">Reference proteome</keyword>